<evidence type="ECO:0000313" key="2">
    <source>
        <dbReference type="EMBL" id="MBB4096743.1"/>
    </source>
</evidence>
<feature type="transmembrane region" description="Helical" evidence="1">
    <location>
        <begin position="113"/>
        <end position="131"/>
    </location>
</feature>
<keyword evidence="3" id="KW-1185">Reference proteome</keyword>
<dbReference type="RefSeq" id="WP_183993853.1">
    <property type="nucleotide sequence ID" value="NZ_JACIEH010000001.1"/>
</dbReference>
<organism evidence="2 3">
    <name type="scientific">Sphingomonas kyeonggiensis</name>
    <dbReference type="NCBI Taxonomy" id="1268553"/>
    <lineage>
        <taxon>Bacteria</taxon>
        <taxon>Pseudomonadati</taxon>
        <taxon>Pseudomonadota</taxon>
        <taxon>Alphaproteobacteria</taxon>
        <taxon>Sphingomonadales</taxon>
        <taxon>Sphingomonadaceae</taxon>
        <taxon>Sphingomonas</taxon>
    </lineage>
</organism>
<dbReference type="AlphaFoldDB" id="A0A7W6NV43"/>
<sequence>MSFREKIAWAAFITTLLAWGSYFAVVITRAANGGTHDPMLFYLFLAATIGQAVMMTAVTTLIAILTPSEANAPRDERDRSIGRRANGAAYLAVLLAIVAVIVAMHVGLHGTNVIFALVGVFILGEAVRFGTQAIGYRIGG</sequence>
<proteinExistence type="predicted"/>
<comment type="caution">
    <text evidence="2">The sequence shown here is derived from an EMBL/GenBank/DDBJ whole genome shotgun (WGS) entry which is preliminary data.</text>
</comment>
<evidence type="ECO:0000313" key="3">
    <source>
        <dbReference type="Proteomes" id="UP000557392"/>
    </source>
</evidence>
<keyword evidence="1" id="KW-0472">Membrane</keyword>
<keyword evidence="1" id="KW-1133">Transmembrane helix</keyword>
<keyword evidence="1" id="KW-0812">Transmembrane</keyword>
<dbReference type="EMBL" id="JACIEH010000001">
    <property type="protein sequence ID" value="MBB4096743.1"/>
    <property type="molecule type" value="Genomic_DNA"/>
</dbReference>
<name>A0A7W6NV43_9SPHN</name>
<reference evidence="2 3" key="1">
    <citation type="submission" date="2020-08" db="EMBL/GenBank/DDBJ databases">
        <title>Genomic Encyclopedia of Type Strains, Phase IV (KMG-IV): sequencing the most valuable type-strain genomes for metagenomic binning, comparative biology and taxonomic classification.</title>
        <authorList>
            <person name="Goeker M."/>
        </authorList>
    </citation>
    <scope>NUCLEOTIDE SEQUENCE [LARGE SCALE GENOMIC DNA]</scope>
    <source>
        <strain evidence="2 3">DSM 101806</strain>
    </source>
</reference>
<protein>
    <submittedName>
        <fullName evidence="2">Fumarate reductase subunit D</fullName>
    </submittedName>
</protein>
<gene>
    <name evidence="2" type="ORF">GGR46_000276</name>
</gene>
<feature type="transmembrane region" description="Helical" evidence="1">
    <location>
        <begin position="87"/>
        <end position="107"/>
    </location>
</feature>
<dbReference type="Proteomes" id="UP000557392">
    <property type="component" value="Unassembled WGS sequence"/>
</dbReference>
<evidence type="ECO:0000256" key="1">
    <source>
        <dbReference type="SAM" id="Phobius"/>
    </source>
</evidence>
<accession>A0A7W6NV43</accession>
<feature type="transmembrane region" description="Helical" evidence="1">
    <location>
        <begin position="40"/>
        <end position="66"/>
    </location>
</feature>